<dbReference type="InterPro" id="IPR011009">
    <property type="entry name" value="Kinase-like_dom_sf"/>
</dbReference>
<gene>
    <name evidence="2" type="ORF">DUT91_08865</name>
</gene>
<protein>
    <submittedName>
        <fullName evidence="2">Aminoglycoside phosphotransferase</fullName>
    </submittedName>
</protein>
<dbReference type="AlphaFoldDB" id="A0A368K4R4"/>
<dbReference type="InterPro" id="IPR002575">
    <property type="entry name" value="Aminoglycoside_PTrfase"/>
</dbReference>
<dbReference type="Proteomes" id="UP000253420">
    <property type="component" value="Unassembled WGS sequence"/>
</dbReference>
<proteinExistence type="predicted"/>
<sequence length="304" mass="33836">MPNNDNTAAPRIDAALVRRLIAAQFPQWSDLPIKMVEPGGWDNRTFRLGDTMTVRLPSAAGYAAQVAKEHRWLPLLAPQLPLPIPRPLAQGAPDADYPWPWSIYRWLDGEPASDFRIGDFVGFARALAGFLAALYRIDVDPDAPPPGAHNFHRGGDLNVYDRETRAALVTMKGRMDTIVAEEIWTDALASIWQRAPVWVHGDVSWGNLLVEHGKLCAVIDFGSSAVGDPASDLVIAWTLFSGESRETFRNTLSLDDDTWARARGWALWKALIVVAGQDKNQREVEKSRQVIDTLLDEHRATRSI</sequence>
<evidence type="ECO:0000259" key="1">
    <source>
        <dbReference type="Pfam" id="PF01636"/>
    </source>
</evidence>
<dbReference type="RefSeq" id="WP_114439996.1">
    <property type="nucleotide sequence ID" value="NZ_QOZG01000003.1"/>
</dbReference>
<dbReference type="GO" id="GO:0016740">
    <property type="term" value="F:transferase activity"/>
    <property type="evidence" value="ECO:0007669"/>
    <property type="project" value="UniProtKB-KW"/>
</dbReference>
<feature type="domain" description="Aminoglycoside phosphotransferase" evidence="1">
    <location>
        <begin position="38"/>
        <end position="265"/>
    </location>
</feature>
<accession>A0A368K4R4</accession>
<organism evidence="2 3">
    <name type="scientific">Phyllobacterium salinisoli</name>
    <dbReference type="NCBI Taxonomy" id="1899321"/>
    <lineage>
        <taxon>Bacteria</taxon>
        <taxon>Pseudomonadati</taxon>
        <taxon>Pseudomonadota</taxon>
        <taxon>Alphaproteobacteria</taxon>
        <taxon>Hyphomicrobiales</taxon>
        <taxon>Phyllobacteriaceae</taxon>
        <taxon>Phyllobacterium</taxon>
    </lineage>
</organism>
<dbReference type="SUPFAM" id="SSF56112">
    <property type="entry name" value="Protein kinase-like (PK-like)"/>
    <property type="match status" value="1"/>
</dbReference>
<dbReference type="InterPro" id="IPR051678">
    <property type="entry name" value="AGP_Transferase"/>
</dbReference>
<keyword evidence="3" id="KW-1185">Reference proteome</keyword>
<name>A0A368K4R4_9HYPH</name>
<dbReference type="Pfam" id="PF01636">
    <property type="entry name" value="APH"/>
    <property type="match status" value="1"/>
</dbReference>
<dbReference type="EMBL" id="QOZG01000003">
    <property type="protein sequence ID" value="RCS24377.1"/>
    <property type="molecule type" value="Genomic_DNA"/>
</dbReference>
<evidence type="ECO:0000313" key="2">
    <source>
        <dbReference type="EMBL" id="RCS24377.1"/>
    </source>
</evidence>
<reference evidence="2 3" key="1">
    <citation type="submission" date="2018-07" db="EMBL/GenBank/DDBJ databases">
        <title>The draft genome of Phyllobacterium salinisoli.</title>
        <authorList>
            <person name="Liu L."/>
            <person name="Li L."/>
            <person name="Zhang X."/>
            <person name="Liang L."/>
        </authorList>
    </citation>
    <scope>NUCLEOTIDE SEQUENCE [LARGE SCALE GENOMIC DNA]</scope>
    <source>
        <strain evidence="2 3">LLAN61</strain>
    </source>
</reference>
<evidence type="ECO:0000313" key="3">
    <source>
        <dbReference type="Proteomes" id="UP000253420"/>
    </source>
</evidence>
<dbReference type="PANTHER" id="PTHR21310">
    <property type="entry name" value="AMINOGLYCOSIDE PHOSPHOTRANSFERASE-RELATED-RELATED"/>
    <property type="match status" value="1"/>
</dbReference>
<dbReference type="PANTHER" id="PTHR21310:SF42">
    <property type="entry name" value="BIFUNCTIONAL AAC_APH"/>
    <property type="match status" value="1"/>
</dbReference>
<dbReference type="Gene3D" id="3.90.1200.10">
    <property type="match status" value="1"/>
</dbReference>
<dbReference type="Gene3D" id="3.30.200.20">
    <property type="entry name" value="Phosphorylase Kinase, domain 1"/>
    <property type="match status" value="1"/>
</dbReference>
<dbReference type="CDD" id="cd05155">
    <property type="entry name" value="APH_ChoK_like_1"/>
    <property type="match status" value="1"/>
</dbReference>
<keyword evidence="2" id="KW-0808">Transferase</keyword>
<comment type="caution">
    <text evidence="2">The sequence shown here is derived from an EMBL/GenBank/DDBJ whole genome shotgun (WGS) entry which is preliminary data.</text>
</comment>
<dbReference type="OrthoDB" id="3806873at2"/>